<feature type="transmembrane region" description="Helical" evidence="5">
    <location>
        <begin position="321"/>
        <end position="342"/>
    </location>
</feature>
<dbReference type="STRING" id="1121022.GCA_000376105_01912"/>
<dbReference type="InterPro" id="IPR050382">
    <property type="entry name" value="MFS_Na/Anion_cotransporter"/>
</dbReference>
<evidence type="ECO:0000256" key="4">
    <source>
        <dbReference type="ARBA" id="ARBA00023136"/>
    </source>
</evidence>
<dbReference type="InterPro" id="IPR036259">
    <property type="entry name" value="MFS_trans_sf"/>
</dbReference>
<dbReference type="InterPro" id="IPR011701">
    <property type="entry name" value="MFS"/>
</dbReference>
<dbReference type="CDD" id="cd17319">
    <property type="entry name" value="MFS_ExuT_GudP_like"/>
    <property type="match status" value="1"/>
</dbReference>
<reference evidence="7 8" key="1">
    <citation type="journal article" date="2014" name="Nature">
        <title>Sequential evolution of bacterial morphology by co-option of a developmental regulator.</title>
        <authorList>
            <person name="Jiang C."/>
            <person name="Brown P.J."/>
            <person name="Ducret A."/>
            <person name="Brun Y.V."/>
        </authorList>
    </citation>
    <scope>NUCLEOTIDE SEQUENCE [LARGE SCALE GENOMIC DNA]</scope>
    <source>
        <strain evidence="7 8">DSM 16100</strain>
    </source>
</reference>
<keyword evidence="3 5" id="KW-1133">Transmembrane helix</keyword>
<dbReference type="AlphaFoldDB" id="V4REH9"/>
<evidence type="ECO:0000313" key="7">
    <source>
        <dbReference type="EMBL" id="ESQ89788.1"/>
    </source>
</evidence>
<dbReference type="GO" id="GO:0015134">
    <property type="term" value="F:hexuronate transmembrane transporter activity"/>
    <property type="evidence" value="ECO:0007669"/>
    <property type="project" value="TreeGrafter"/>
</dbReference>
<proteinExistence type="predicted"/>
<dbReference type="EMBL" id="AWGB01000028">
    <property type="protein sequence ID" value="ESQ89788.1"/>
    <property type="molecule type" value="Genomic_DNA"/>
</dbReference>
<dbReference type="eggNOG" id="COG2271">
    <property type="taxonomic scope" value="Bacteria"/>
</dbReference>
<feature type="transmembrane region" description="Helical" evidence="5">
    <location>
        <begin position="42"/>
        <end position="63"/>
    </location>
</feature>
<feature type="transmembrane region" description="Helical" evidence="5">
    <location>
        <begin position="159"/>
        <end position="179"/>
    </location>
</feature>
<feature type="transmembrane region" description="Helical" evidence="5">
    <location>
        <begin position="382"/>
        <end position="404"/>
    </location>
</feature>
<evidence type="ECO:0000256" key="1">
    <source>
        <dbReference type="ARBA" id="ARBA00004141"/>
    </source>
</evidence>
<keyword evidence="8" id="KW-1185">Reference proteome</keyword>
<feature type="domain" description="Major facilitator superfamily (MFS) profile" evidence="6">
    <location>
        <begin position="6"/>
        <end position="408"/>
    </location>
</feature>
<dbReference type="PANTHER" id="PTHR11662:SF285">
    <property type="entry name" value="HEXURONATE TRANSPORTER"/>
    <property type="match status" value="1"/>
</dbReference>
<dbReference type="Proteomes" id="UP000017837">
    <property type="component" value="Unassembled WGS sequence"/>
</dbReference>
<dbReference type="GO" id="GO:0016020">
    <property type="term" value="C:membrane"/>
    <property type="evidence" value="ECO:0007669"/>
    <property type="project" value="UniProtKB-SubCell"/>
</dbReference>
<dbReference type="Gene3D" id="1.20.1250.20">
    <property type="entry name" value="MFS general substrate transporter like domains"/>
    <property type="match status" value="2"/>
</dbReference>
<keyword evidence="2 5" id="KW-0812">Transmembrane</keyword>
<protein>
    <recommendedName>
        <fullName evidence="6">Major facilitator superfamily (MFS) profile domain-containing protein</fullName>
    </recommendedName>
</protein>
<name>V4REH9_9CAUL</name>
<dbReference type="InterPro" id="IPR020846">
    <property type="entry name" value="MFS_dom"/>
</dbReference>
<feature type="transmembrane region" description="Helical" evidence="5">
    <location>
        <begin position="258"/>
        <end position="283"/>
    </location>
</feature>
<evidence type="ECO:0000256" key="3">
    <source>
        <dbReference type="ARBA" id="ARBA00022989"/>
    </source>
</evidence>
<comment type="subcellular location">
    <subcellularLocation>
        <location evidence="1">Membrane</location>
        <topology evidence="1">Multi-pass membrane protein</topology>
    </subcellularLocation>
</comment>
<sequence length="415" mass="44691">MTRWGIIGLVMLGTIINYLTRSALSVAAPTMMVALHMTEKNYGVITSVFQFGIMLQPIAGYILDIVKLKLGLALFAVAWGLITMAHALAGNWQGLAFLRGLQGFAEGIAQPGGLKVVAEWFPAKERGFASGIYNIGASLGSMLAPPLVAWAILQYNWQAAFIISGGLALIWAALWYVCYQSPDRHKRLSAAEHDYIKAGQESELETRAQRPSPLRIMRQRNFWGMAIARFLADPTWGTLVFWVPLYLSSVRGFDLKHIALFAWLPFAAADLGCLFGPALALWIQNMGVSLINARRWAFTIGACMMTCVPFVGYVASPYMAIALLCVGAFAHQTLSVNVITLASDLFPRGEVATVAGMVGTAANLGALLISLAIGLLVAKIGYAPFFILIGGLDLVGAAVLWLLIKPRPASAEAGA</sequence>
<dbReference type="SUPFAM" id="SSF103473">
    <property type="entry name" value="MFS general substrate transporter"/>
    <property type="match status" value="1"/>
</dbReference>
<dbReference type="Pfam" id="PF07690">
    <property type="entry name" value="MFS_1"/>
    <property type="match status" value="1"/>
</dbReference>
<organism evidence="7 8">
    <name type="scientific">Asticcacaulis benevestitus DSM 16100 = ATCC BAA-896</name>
    <dbReference type="NCBI Taxonomy" id="1121022"/>
    <lineage>
        <taxon>Bacteria</taxon>
        <taxon>Pseudomonadati</taxon>
        <taxon>Pseudomonadota</taxon>
        <taxon>Alphaproteobacteria</taxon>
        <taxon>Caulobacterales</taxon>
        <taxon>Caulobacteraceae</taxon>
        <taxon>Asticcacaulis</taxon>
    </lineage>
</organism>
<feature type="transmembrane region" description="Helical" evidence="5">
    <location>
        <begin position="6"/>
        <end position="35"/>
    </location>
</feature>
<dbReference type="PROSITE" id="PS50850">
    <property type="entry name" value="MFS"/>
    <property type="match status" value="1"/>
</dbReference>
<evidence type="ECO:0000313" key="8">
    <source>
        <dbReference type="Proteomes" id="UP000017837"/>
    </source>
</evidence>
<feature type="transmembrane region" description="Helical" evidence="5">
    <location>
        <begin position="132"/>
        <end position="153"/>
    </location>
</feature>
<feature type="transmembrane region" description="Helical" evidence="5">
    <location>
        <begin position="295"/>
        <end position="315"/>
    </location>
</feature>
<feature type="transmembrane region" description="Helical" evidence="5">
    <location>
        <begin position="354"/>
        <end position="376"/>
    </location>
</feature>
<gene>
    <name evidence="7" type="ORF">ABENE_13680</name>
</gene>
<dbReference type="PATRIC" id="fig|1121022.4.peg.2782"/>
<feature type="transmembrane region" description="Helical" evidence="5">
    <location>
        <begin position="69"/>
        <end position="89"/>
    </location>
</feature>
<dbReference type="PANTHER" id="PTHR11662">
    <property type="entry name" value="SOLUTE CARRIER FAMILY 17"/>
    <property type="match status" value="1"/>
</dbReference>
<comment type="caution">
    <text evidence="7">The sequence shown here is derived from an EMBL/GenBank/DDBJ whole genome shotgun (WGS) entry which is preliminary data.</text>
</comment>
<keyword evidence="4 5" id="KW-0472">Membrane</keyword>
<evidence type="ECO:0000256" key="2">
    <source>
        <dbReference type="ARBA" id="ARBA00022692"/>
    </source>
</evidence>
<evidence type="ECO:0000259" key="6">
    <source>
        <dbReference type="PROSITE" id="PS50850"/>
    </source>
</evidence>
<feature type="transmembrane region" description="Helical" evidence="5">
    <location>
        <begin position="222"/>
        <end position="246"/>
    </location>
</feature>
<evidence type="ECO:0000256" key="5">
    <source>
        <dbReference type="SAM" id="Phobius"/>
    </source>
</evidence>
<accession>V4REH9</accession>